<comment type="caution">
    <text evidence="1">The sequence shown here is derived from an EMBL/GenBank/DDBJ whole genome shotgun (WGS) entry which is preliminary data.</text>
</comment>
<protein>
    <submittedName>
        <fullName evidence="1">Uncharacterized protein</fullName>
    </submittedName>
</protein>
<name>A0A8H4W4U9_9HELO</name>
<keyword evidence="2" id="KW-1185">Reference proteome</keyword>
<sequence>MDITPKSPTNNETLVITPPPAILEFRVAGEKAVIAPYQRDYGVLFSTPQTLAKDLNTTTTGFEISDLDLENNSEPFPLPQKRRGRILRHARHTFLNVHFRCGRLDQRYDSKSKAALLCERHTSNRSTMHGTDL</sequence>
<evidence type="ECO:0000313" key="1">
    <source>
        <dbReference type="EMBL" id="KAF4633551.1"/>
    </source>
</evidence>
<dbReference type="EMBL" id="JAAMPI010000250">
    <property type="protein sequence ID" value="KAF4633551.1"/>
    <property type="molecule type" value="Genomic_DNA"/>
</dbReference>
<gene>
    <name evidence="1" type="ORF">G7Y89_g4560</name>
</gene>
<dbReference type="Proteomes" id="UP000566819">
    <property type="component" value="Unassembled WGS sequence"/>
</dbReference>
<reference evidence="1 2" key="1">
    <citation type="submission" date="2020-03" db="EMBL/GenBank/DDBJ databases">
        <title>Draft Genome Sequence of Cudoniella acicularis.</title>
        <authorList>
            <person name="Buettner E."/>
            <person name="Kellner H."/>
        </authorList>
    </citation>
    <scope>NUCLEOTIDE SEQUENCE [LARGE SCALE GENOMIC DNA]</scope>
    <source>
        <strain evidence="1 2">DSM 108380</strain>
    </source>
</reference>
<accession>A0A8H4W4U9</accession>
<dbReference type="AlphaFoldDB" id="A0A8H4W4U9"/>
<organism evidence="1 2">
    <name type="scientific">Cudoniella acicularis</name>
    <dbReference type="NCBI Taxonomy" id="354080"/>
    <lineage>
        <taxon>Eukaryota</taxon>
        <taxon>Fungi</taxon>
        <taxon>Dikarya</taxon>
        <taxon>Ascomycota</taxon>
        <taxon>Pezizomycotina</taxon>
        <taxon>Leotiomycetes</taxon>
        <taxon>Helotiales</taxon>
        <taxon>Tricladiaceae</taxon>
        <taxon>Cudoniella</taxon>
    </lineage>
</organism>
<evidence type="ECO:0000313" key="2">
    <source>
        <dbReference type="Proteomes" id="UP000566819"/>
    </source>
</evidence>
<proteinExistence type="predicted"/>